<organism evidence="13 14">
    <name type="scientific">Sinosporangium siamense</name>
    <dbReference type="NCBI Taxonomy" id="1367973"/>
    <lineage>
        <taxon>Bacteria</taxon>
        <taxon>Bacillati</taxon>
        <taxon>Actinomycetota</taxon>
        <taxon>Actinomycetes</taxon>
        <taxon>Streptosporangiales</taxon>
        <taxon>Streptosporangiaceae</taxon>
        <taxon>Sinosporangium</taxon>
    </lineage>
</organism>
<evidence type="ECO:0000256" key="2">
    <source>
        <dbReference type="ARBA" id="ARBA00012438"/>
    </source>
</evidence>
<keyword evidence="10" id="KW-1133">Transmembrane helix</keyword>
<keyword evidence="10" id="KW-0812">Transmembrane</keyword>
<keyword evidence="9" id="KW-0175">Coiled coil</keyword>
<comment type="caution">
    <text evidence="13">The sequence shown here is derived from an EMBL/GenBank/DDBJ whole genome shotgun (WGS) entry which is preliminary data.</text>
</comment>
<dbReference type="GO" id="GO:0016020">
    <property type="term" value="C:membrane"/>
    <property type="evidence" value="ECO:0007669"/>
    <property type="project" value="InterPro"/>
</dbReference>
<evidence type="ECO:0000256" key="9">
    <source>
        <dbReference type="SAM" id="Coils"/>
    </source>
</evidence>
<dbReference type="InterPro" id="IPR050482">
    <property type="entry name" value="Sensor_HK_TwoCompSys"/>
</dbReference>
<evidence type="ECO:0000313" key="13">
    <source>
        <dbReference type="EMBL" id="GII90568.1"/>
    </source>
</evidence>
<dbReference type="GO" id="GO:0046983">
    <property type="term" value="F:protein dimerization activity"/>
    <property type="evidence" value="ECO:0007669"/>
    <property type="project" value="InterPro"/>
</dbReference>
<dbReference type="CDD" id="cd16917">
    <property type="entry name" value="HATPase_UhpB-NarQ-NarX-like"/>
    <property type="match status" value="1"/>
</dbReference>
<reference evidence="13" key="1">
    <citation type="submission" date="2021-01" db="EMBL/GenBank/DDBJ databases">
        <title>Whole genome shotgun sequence of Sinosporangium siamense NBRC 109515.</title>
        <authorList>
            <person name="Komaki H."/>
            <person name="Tamura T."/>
        </authorList>
    </citation>
    <scope>NUCLEOTIDE SEQUENCE</scope>
    <source>
        <strain evidence="13">NBRC 109515</strain>
    </source>
</reference>
<evidence type="ECO:0000256" key="8">
    <source>
        <dbReference type="ARBA" id="ARBA00023012"/>
    </source>
</evidence>
<gene>
    <name evidence="13" type="ORF">Ssi02_07990</name>
</gene>
<keyword evidence="14" id="KW-1185">Reference proteome</keyword>
<evidence type="ECO:0000259" key="12">
    <source>
        <dbReference type="Pfam" id="PF07730"/>
    </source>
</evidence>
<keyword evidence="7" id="KW-0067">ATP-binding</keyword>
<feature type="transmembrane region" description="Helical" evidence="10">
    <location>
        <begin position="100"/>
        <end position="117"/>
    </location>
</feature>
<dbReference type="AlphaFoldDB" id="A0A919RAZ5"/>
<evidence type="ECO:0000313" key="14">
    <source>
        <dbReference type="Proteomes" id="UP000606172"/>
    </source>
</evidence>
<accession>A0A919RAZ5</accession>
<keyword evidence="4" id="KW-0808">Transferase</keyword>
<dbReference type="Pfam" id="PF02518">
    <property type="entry name" value="HATPase_c"/>
    <property type="match status" value="1"/>
</dbReference>
<sequence length="362" mass="39437">MRYLRDILLVVVVATLLTLLTVWQATISERPVPVDLPLLVVLSAGVSLPLLARRVLPLTAAGVSAAVALIDMAHLHRWEAMLVTMGVFSAAVYHRPRNPGLVLAVSALWTIGVAMLITGQLPILTNMLIAGIAPVATGYALRLHRERAEQRLRLQRAETERVMAEERAWLARNVHDSVGHYLTAIRLQSSATGRVAGDATAKRALDTISELSQSALGEVRDLMRTLNEPTGTQSGVADLERLAAQMTSPGRRIGVHHTGAGGALPPTVDQTAYRVVQEALTNVARHSDATEVAVYLRQDNRYLRIEVLDNGGCAVHMPEVEGQGIRGMRERVRRLDGTLSVGPTETGGWRVWAELPKERTGW</sequence>
<keyword evidence="5" id="KW-0547">Nucleotide-binding</keyword>
<dbReference type="Pfam" id="PF07730">
    <property type="entry name" value="HisKA_3"/>
    <property type="match status" value="1"/>
</dbReference>
<evidence type="ECO:0000259" key="11">
    <source>
        <dbReference type="Pfam" id="PF02518"/>
    </source>
</evidence>
<evidence type="ECO:0000256" key="4">
    <source>
        <dbReference type="ARBA" id="ARBA00022679"/>
    </source>
</evidence>
<dbReference type="Gene3D" id="3.30.565.10">
    <property type="entry name" value="Histidine kinase-like ATPase, C-terminal domain"/>
    <property type="match status" value="1"/>
</dbReference>
<evidence type="ECO:0000256" key="3">
    <source>
        <dbReference type="ARBA" id="ARBA00022553"/>
    </source>
</evidence>
<feature type="domain" description="Signal transduction histidine kinase subgroup 3 dimerisation and phosphoacceptor" evidence="12">
    <location>
        <begin position="166"/>
        <end position="229"/>
    </location>
</feature>
<dbReference type="SUPFAM" id="SSF55874">
    <property type="entry name" value="ATPase domain of HSP90 chaperone/DNA topoisomerase II/histidine kinase"/>
    <property type="match status" value="1"/>
</dbReference>
<proteinExistence type="predicted"/>
<dbReference type="InterPro" id="IPR011712">
    <property type="entry name" value="Sig_transdc_His_kin_sub3_dim/P"/>
</dbReference>
<dbReference type="InterPro" id="IPR003594">
    <property type="entry name" value="HATPase_dom"/>
</dbReference>
<comment type="catalytic activity">
    <reaction evidence="1">
        <text>ATP + protein L-histidine = ADP + protein N-phospho-L-histidine.</text>
        <dbReference type="EC" id="2.7.13.3"/>
    </reaction>
</comment>
<dbReference type="Proteomes" id="UP000606172">
    <property type="component" value="Unassembled WGS sequence"/>
</dbReference>
<evidence type="ECO:0000256" key="1">
    <source>
        <dbReference type="ARBA" id="ARBA00000085"/>
    </source>
</evidence>
<feature type="domain" description="Histidine kinase/HSP90-like ATPase" evidence="11">
    <location>
        <begin position="271"/>
        <end position="358"/>
    </location>
</feature>
<dbReference type="EMBL" id="BOOW01000006">
    <property type="protein sequence ID" value="GII90568.1"/>
    <property type="molecule type" value="Genomic_DNA"/>
</dbReference>
<dbReference type="RefSeq" id="WP_204021058.1">
    <property type="nucleotide sequence ID" value="NZ_BOOW01000006.1"/>
</dbReference>
<evidence type="ECO:0000256" key="7">
    <source>
        <dbReference type="ARBA" id="ARBA00022840"/>
    </source>
</evidence>
<dbReference type="PANTHER" id="PTHR24421">
    <property type="entry name" value="NITRATE/NITRITE SENSOR PROTEIN NARX-RELATED"/>
    <property type="match status" value="1"/>
</dbReference>
<dbReference type="GO" id="GO:0000155">
    <property type="term" value="F:phosphorelay sensor kinase activity"/>
    <property type="evidence" value="ECO:0007669"/>
    <property type="project" value="InterPro"/>
</dbReference>
<dbReference type="GO" id="GO:0005524">
    <property type="term" value="F:ATP binding"/>
    <property type="evidence" value="ECO:0007669"/>
    <property type="project" value="UniProtKB-KW"/>
</dbReference>
<keyword evidence="6 13" id="KW-0418">Kinase</keyword>
<dbReference type="Gene3D" id="1.20.5.1930">
    <property type="match status" value="1"/>
</dbReference>
<evidence type="ECO:0000256" key="10">
    <source>
        <dbReference type="SAM" id="Phobius"/>
    </source>
</evidence>
<keyword evidence="10" id="KW-0472">Membrane</keyword>
<keyword evidence="3" id="KW-0597">Phosphoprotein</keyword>
<feature type="transmembrane region" description="Helical" evidence="10">
    <location>
        <begin position="123"/>
        <end position="141"/>
    </location>
</feature>
<keyword evidence="8" id="KW-0902">Two-component regulatory system</keyword>
<protein>
    <recommendedName>
        <fullName evidence="2">histidine kinase</fullName>
        <ecNumber evidence="2">2.7.13.3</ecNumber>
    </recommendedName>
</protein>
<dbReference type="PANTHER" id="PTHR24421:SF10">
    <property type="entry name" value="NITRATE_NITRITE SENSOR PROTEIN NARQ"/>
    <property type="match status" value="1"/>
</dbReference>
<feature type="coiled-coil region" evidence="9">
    <location>
        <begin position="140"/>
        <end position="167"/>
    </location>
</feature>
<dbReference type="EC" id="2.7.13.3" evidence="2"/>
<evidence type="ECO:0000256" key="6">
    <source>
        <dbReference type="ARBA" id="ARBA00022777"/>
    </source>
</evidence>
<dbReference type="InterPro" id="IPR036890">
    <property type="entry name" value="HATPase_C_sf"/>
</dbReference>
<evidence type="ECO:0000256" key="5">
    <source>
        <dbReference type="ARBA" id="ARBA00022741"/>
    </source>
</evidence>
<name>A0A919RAZ5_9ACTN</name>